<dbReference type="InterPro" id="IPR050109">
    <property type="entry name" value="HTH-type_TetR-like_transc_reg"/>
</dbReference>
<evidence type="ECO:0000256" key="1">
    <source>
        <dbReference type="ARBA" id="ARBA00023125"/>
    </source>
</evidence>
<dbReference type="SUPFAM" id="SSF48498">
    <property type="entry name" value="Tetracyclin repressor-like, C-terminal domain"/>
    <property type="match status" value="1"/>
</dbReference>
<dbReference type="PANTHER" id="PTHR30055:SF220">
    <property type="entry name" value="TETR-FAMILY REGULATORY PROTEIN"/>
    <property type="match status" value="1"/>
</dbReference>
<dbReference type="PANTHER" id="PTHR30055">
    <property type="entry name" value="HTH-TYPE TRANSCRIPTIONAL REGULATOR RUTR"/>
    <property type="match status" value="1"/>
</dbReference>
<dbReference type="PRINTS" id="PR00455">
    <property type="entry name" value="HTHTETR"/>
</dbReference>
<accession>A0ABY4H160</accession>
<dbReference type="RefSeq" id="WP_244753532.1">
    <property type="nucleotide sequence ID" value="NZ_CP095074.1"/>
</dbReference>
<protein>
    <submittedName>
        <fullName evidence="4">TetR/AcrR family transcriptional regulator</fullName>
    </submittedName>
</protein>
<dbReference type="SUPFAM" id="SSF46689">
    <property type="entry name" value="Homeodomain-like"/>
    <property type="match status" value="1"/>
</dbReference>
<dbReference type="InterPro" id="IPR009057">
    <property type="entry name" value="Homeodomain-like_sf"/>
</dbReference>
<organism evidence="4 5">
    <name type="scientific">Halobacillus shinanisalinarum</name>
    <dbReference type="NCBI Taxonomy" id="2932258"/>
    <lineage>
        <taxon>Bacteria</taxon>
        <taxon>Bacillati</taxon>
        <taxon>Bacillota</taxon>
        <taxon>Bacilli</taxon>
        <taxon>Bacillales</taxon>
        <taxon>Bacillaceae</taxon>
        <taxon>Halobacillus</taxon>
    </lineage>
</organism>
<dbReference type="Proteomes" id="UP000831880">
    <property type="component" value="Chromosome"/>
</dbReference>
<dbReference type="PROSITE" id="PS50977">
    <property type="entry name" value="HTH_TETR_2"/>
    <property type="match status" value="1"/>
</dbReference>
<dbReference type="Pfam" id="PF00440">
    <property type="entry name" value="TetR_N"/>
    <property type="match status" value="1"/>
</dbReference>
<evidence type="ECO:0000256" key="2">
    <source>
        <dbReference type="PROSITE-ProRule" id="PRU00335"/>
    </source>
</evidence>
<evidence type="ECO:0000313" key="5">
    <source>
        <dbReference type="Proteomes" id="UP000831880"/>
    </source>
</evidence>
<evidence type="ECO:0000259" key="3">
    <source>
        <dbReference type="PROSITE" id="PS50977"/>
    </source>
</evidence>
<dbReference type="InterPro" id="IPR001647">
    <property type="entry name" value="HTH_TetR"/>
</dbReference>
<evidence type="ECO:0000313" key="4">
    <source>
        <dbReference type="EMBL" id="UOQ93921.1"/>
    </source>
</evidence>
<dbReference type="EMBL" id="CP095074">
    <property type="protein sequence ID" value="UOQ93921.1"/>
    <property type="molecule type" value="Genomic_DNA"/>
</dbReference>
<feature type="DNA-binding region" description="H-T-H motif" evidence="2">
    <location>
        <begin position="34"/>
        <end position="53"/>
    </location>
</feature>
<name>A0ABY4H160_9BACI</name>
<sequence>MSTNRPKYHHGNLRKTLISTSLELIAEVGLEGFSVAKVAKQAGVSSGAPYRHFTDRESILVATAVVYLTELTSRMRIAVNAAGKNPTDRLASTAGAYVQYAIEYNVGFELFAVVKGVHSAKLYERSREMINFLMLVVQEAKPYATWSEIVELMEAHLAISQGFAHMYYQGSFAKIKLTQEESIERVTTAAQYLINGWMYQ</sequence>
<proteinExistence type="predicted"/>
<reference evidence="4 5" key="1">
    <citation type="submission" date="2022-04" db="EMBL/GenBank/DDBJ databases">
        <title>Halobacillus sp. isolated from saltern.</title>
        <authorList>
            <person name="Won M."/>
            <person name="Lee C.-M."/>
            <person name="Woen H.-Y."/>
            <person name="Kwon S.-W."/>
        </authorList>
    </citation>
    <scope>NUCLEOTIDE SEQUENCE [LARGE SCALE GENOMIC DNA]</scope>
    <source>
        <strain evidence="4 5">SSTM10-2</strain>
    </source>
</reference>
<dbReference type="InterPro" id="IPR036271">
    <property type="entry name" value="Tet_transcr_reg_TetR-rel_C_sf"/>
</dbReference>
<dbReference type="Gene3D" id="1.10.357.10">
    <property type="entry name" value="Tetracycline Repressor, domain 2"/>
    <property type="match status" value="1"/>
</dbReference>
<keyword evidence="5" id="KW-1185">Reference proteome</keyword>
<keyword evidence="1 2" id="KW-0238">DNA-binding</keyword>
<feature type="domain" description="HTH tetR-type" evidence="3">
    <location>
        <begin position="11"/>
        <end position="71"/>
    </location>
</feature>
<gene>
    <name evidence="4" type="ORF">MUO14_02760</name>
</gene>